<keyword evidence="2" id="KW-1185">Reference proteome</keyword>
<dbReference type="Proteomes" id="UP000530038">
    <property type="component" value="Unassembled WGS sequence"/>
</dbReference>
<proteinExistence type="predicted"/>
<organism evidence="1 2">
    <name type="scientific">Pectobacterium aroidearum</name>
    <dbReference type="NCBI Taxonomy" id="1201031"/>
    <lineage>
        <taxon>Bacteria</taxon>
        <taxon>Pseudomonadati</taxon>
        <taxon>Pseudomonadota</taxon>
        <taxon>Gammaproteobacteria</taxon>
        <taxon>Enterobacterales</taxon>
        <taxon>Pectobacteriaceae</taxon>
        <taxon>Pectobacterium</taxon>
    </lineage>
</organism>
<gene>
    <name evidence="1" type="ORF">H2Y56_00430</name>
</gene>
<evidence type="ECO:0000313" key="2">
    <source>
        <dbReference type="Proteomes" id="UP000530038"/>
    </source>
</evidence>
<reference evidence="1 2" key="1">
    <citation type="submission" date="2020-07" db="EMBL/GenBank/DDBJ databases">
        <title>Characterization of Pectobacterium aroidearum strains causing soft rot on Amorphophallus konjac.</title>
        <authorList>
            <person name="Xie H."/>
        </authorList>
    </citation>
    <scope>NUCLEOTIDE SEQUENCE [LARGE SCALE GENOMIC DNA]</scope>
    <source>
        <strain evidence="1 2">MY10</strain>
    </source>
</reference>
<name>A0ABR5Z7R0_9GAMM</name>
<evidence type="ECO:0000313" key="1">
    <source>
        <dbReference type="EMBL" id="MBA5230582.1"/>
    </source>
</evidence>
<accession>A0ABR5Z7R0</accession>
<sequence>MRCCMRKVTDDYSPEIARHKLDLRFQDNEPMSELIRNMKKTDLCVLAALCDGKTLTTAGYNIDADYSVNRASAVAHSLKQYLLPISAKSLPAKADVGGISHQSAFFISKEDLSRLEKDTESVFAVCRKSLLVQKENSAQKEMKRLYKEFGEEGVLNLLRSVANDSSPDNQAG</sequence>
<comment type="caution">
    <text evidence="1">The sequence shown here is derived from an EMBL/GenBank/DDBJ whole genome shotgun (WGS) entry which is preliminary data.</text>
</comment>
<dbReference type="EMBL" id="JACERK010000001">
    <property type="protein sequence ID" value="MBA5230582.1"/>
    <property type="molecule type" value="Genomic_DNA"/>
</dbReference>
<protein>
    <submittedName>
        <fullName evidence="1">Uncharacterized protein</fullName>
    </submittedName>
</protein>